<name>A0A212IW26_9BACT</name>
<dbReference type="InterPro" id="IPR036388">
    <property type="entry name" value="WH-like_DNA-bd_sf"/>
</dbReference>
<dbReference type="AlphaFoldDB" id="A0A212IW26"/>
<dbReference type="Gene3D" id="1.10.3290.10">
    <property type="entry name" value="Fido-like domain"/>
    <property type="match status" value="1"/>
</dbReference>
<dbReference type="GO" id="GO:0005524">
    <property type="term" value="F:ATP binding"/>
    <property type="evidence" value="ECO:0007669"/>
    <property type="project" value="UniProtKB-KW"/>
</dbReference>
<dbReference type="Pfam" id="PF13776">
    <property type="entry name" value="DUF4172"/>
    <property type="match status" value="1"/>
</dbReference>
<dbReference type="PANTHER" id="PTHR13504">
    <property type="entry name" value="FIDO DOMAIN-CONTAINING PROTEIN DDB_G0283145"/>
    <property type="match status" value="1"/>
</dbReference>
<sequence length="368" mass="42048">MAKYIYQYPQWPDFSWDDKQIQPILGEVRHLQGKIIGQMNVLGFSLKETTSLATLTEDVIKSSEIEGERLNYDQVRSSIARRLGIETAGMVASNRYVEGVVDMMLDATQNYQKPIDNERLFGWHAALFPTGRSGMQKIEVGQYRTGEMQVVSGAMGKEKVHFEAPPAESVPKEMDLFITWLNSDTKLDSVLKSAIAHFWFIIIHPFDDGNGRIARAISDLLLARSDNSNQRFYSLSSQILAQKKRYYEMLQKVQHSSGDITPWFKWYLDCLYDALDVTALTLKKVLSKSNFWEQYKDIQFNHRQNLILNKVLDGFDGKLTSSKWAKIAKCSSDTALRDIQDLISKGILRKEAQGGRSTNYELGFDVEE</sequence>
<feature type="binding site" evidence="2">
    <location>
        <begin position="246"/>
        <end position="247"/>
    </location>
    <ligand>
        <name>ATP</name>
        <dbReference type="ChEBI" id="CHEBI:30616"/>
    </ligand>
</feature>
<protein>
    <submittedName>
        <fullName evidence="4">Filamentation induced by cAMP protein Fic</fullName>
    </submittedName>
</protein>
<dbReference type="EMBL" id="FLUM01000001">
    <property type="protein sequence ID" value="SBV91408.1"/>
    <property type="molecule type" value="Genomic_DNA"/>
</dbReference>
<dbReference type="InterPro" id="IPR003812">
    <property type="entry name" value="Fido"/>
</dbReference>
<organism evidence="4">
    <name type="scientific">uncultured Dysgonomonas sp</name>
    <dbReference type="NCBI Taxonomy" id="206096"/>
    <lineage>
        <taxon>Bacteria</taxon>
        <taxon>Pseudomonadati</taxon>
        <taxon>Bacteroidota</taxon>
        <taxon>Bacteroidia</taxon>
        <taxon>Bacteroidales</taxon>
        <taxon>Dysgonomonadaceae</taxon>
        <taxon>Dysgonomonas</taxon>
        <taxon>environmental samples</taxon>
    </lineage>
</organism>
<evidence type="ECO:0000313" key="4">
    <source>
        <dbReference type="EMBL" id="SBV91408.1"/>
    </source>
</evidence>
<proteinExistence type="predicted"/>
<dbReference type="SUPFAM" id="SSF140931">
    <property type="entry name" value="Fic-like"/>
    <property type="match status" value="1"/>
</dbReference>
<dbReference type="Gene3D" id="1.10.10.10">
    <property type="entry name" value="Winged helix-like DNA-binding domain superfamily/Winged helix DNA-binding domain"/>
    <property type="match status" value="1"/>
</dbReference>
<dbReference type="Pfam" id="PF02661">
    <property type="entry name" value="Fic"/>
    <property type="match status" value="1"/>
</dbReference>
<evidence type="ECO:0000256" key="1">
    <source>
        <dbReference type="PIRSR" id="PIRSR640198-1"/>
    </source>
</evidence>
<gene>
    <name evidence="4" type="ORF">KL86DYS1_10333</name>
</gene>
<feature type="domain" description="Fido" evidence="3">
    <location>
        <begin position="115"/>
        <end position="269"/>
    </location>
</feature>
<dbReference type="InterPro" id="IPR040198">
    <property type="entry name" value="Fido_containing"/>
</dbReference>
<evidence type="ECO:0000259" key="3">
    <source>
        <dbReference type="PROSITE" id="PS51459"/>
    </source>
</evidence>
<accession>A0A212IW26</accession>
<keyword evidence="2" id="KW-0067">ATP-binding</keyword>
<dbReference type="PANTHER" id="PTHR13504:SF33">
    <property type="entry name" value="FIC FAMILY PROTEIN"/>
    <property type="match status" value="1"/>
</dbReference>
<dbReference type="PROSITE" id="PS51459">
    <property type="entry name" value="FIDO"/>
    <property type="match status" value="1"/>
</dbReference>
<evidence type="ECO:0000256" key="2">
    <source>
        <dbReference type="PIRSR" id="PIRSR640198-2"/>
    </source>
</evidence>
<dbReference type="InterPro" id="IPR036597">
    <property type="entry name" value="Fido-like_dom_sf"/>
</dbReference>
<reference evidence="4" key="1">
    <citation type="submission" date="2016-04" db="EMBL/GenBank/DDBJ databases">
        <authorList>
            <person name="Evans L.H."/>
            <person name="Alamgir A."/>
            <person name="Owens N."/>
            <person name="Weber N.D."/>
            <person name="Virtaneva K."/>
            <person name="Barbian K."/>
            <person name="Babar A."/>
            <person name="Rosenke K."/>
        </authorList>
    </citation>
    <scope>NUCLEOTIDE SEQUENCE</scope>
    <source>
        <strain evidence="4">86-1</strain>
    </source>
</reference>
<dbReference type="InterPro" id="IPR025230">
    <property type="entry name" value="DUF4172"/>
</dbReference>
<feature type="active site" evidence="1">
    <location>
        <position position="204"/>
    </location>
</feature>
<dbReference type="RefSeq" id="WP_296938236.1">
    <property type="nucleotide sequence ID" value="NZ_LT599032.1"/>
</dbReference>
<keyword evidence="2" id="KW-0547">Nucleotide-binding</keyword>
<feature type="binding site" evidence="2">
    <location>
        <begin position="208"/>
        <end position="215"/>
    </location>
    <ligand>
        <name>ATP</name>
        <dbReference type="ChEBI" id="CHEBI:30616"/>
    </ligand>
</feature>